<proteinExistence type="predicted"/>
<dbReference type="AlphaFoldDB" id="A0A4V2WL52"/>
<protein>
    <recommendedName>
        <fullName evidence="4">Flagellar FliJ protein</fullName>
    </recommendedName>
</protein>
<sequence>MARDGGLAALARLRRLETAEAQRRLAVQAGQEAAAAGRLAAAGAALRGEHAADAEAWRLWLPRGLAERDRAGLARAQEESRLQAAQALLAEARAAERAVEWLRERRAAEARRAAERRAQALLDEAAARLAARR</sequence>
<keyword evidence="1" id="KW-0175">Coiled coil</keyword>
<accession>A0A4V2WL52</accession>
<organism evidence="2 3">
    <name type="scientific">Roseicella aquatilis</name>
    <dbReference type="NCBI Taxonomy" id="2527868"/>
    <lineage>
        <taxon>Bacteria</taxon>
        <taxon>Pseudomonadati</taxon>
        <taxon>Pseudomonadota</taxon>
        <taxon>Alphaproteobacteria</taxon>
        <taxon>Acetobacterales</taxon>
        <taxon>Roseomonadaceae</taxon>
        <taxon>Roseicella</taxon>
    </lineage>
</organism>
<dbReference type="EMBL" id="SKBM01000010">
    <property type="protein sequence ID" value="TCZ61249.1"/>
    <property type="molecule type" value="Genomic_DNA"/>
</dbReference>
<feature type="coiled-coil region" evidence="1">
    <location>
        <begin position="75"/>
        <end position="124"/>
    </location>
</feature>
<evidence type="ECO:0000313" key="2">
    <source>
        <dbReference type="EMBL" id="TCZ61249.1"/>
    </source>
</evidence>
<gene>
    <name evidence="2" type="ORF">EXY23_11910</name>
</gene>
<evidence type="ECO:0000313" key="3">
    <source>
        <dbReference type="Proteomes" id="UP000295023"/>
    </source>
</evidence>
<comment type="caution">
    <text evidence="2">The sequence shown here is derived from an EMBL/GenBank/DDBJ whole genome shotgun (WGS) entry which is preliminary data.</text>
</comment>
<name>A0A4V2WL52_9PROT</name>
<evidence type="ECO:0000256" key="1">
    <source>
        <dbReference type="SAM" id="Coils"/>
    </source>
</evidence>
<keyword evidence="3" id="KW-1185">Reference proteome</keyword>
<dbReference type="Proteomes" id="UP000295023">
    <property type="component" value="Unassembled WGS sequence"/>
</dbReference>
<evidence type="ECO:0008006" key="4">
    <source>
        <dbReference type="Google" id="ProtNLM"/>
    </source>
</evidence>
<dbReference type="RefSeq" id="WP_132289018.1">
    <property type="nucleotide sequence ID" value="NZ_SKBM01000010.1"/>
</dbReference>
<reference evidence="2 3" key="1">
    <citation type="submission" date="2019-03" db="EMBL/GenBank/DDBJ databases">
        <title>Paracraurococcus aquatilis NE82 genome sequence.</title>
        <authorList>
            <person name="Zhao Y."/>
            <person name="Du Z."/>
        </authorList>
    </citation>
    <scope>NUCLEOTIDE SEQUENCE [LARGE SCALE GENOMIC DNA]</scope>
    <source>
        <strain evidence="2 3">NE82</strain>
    </source>
</reference>